<evidence type="ECO:0000256" key="1">
    <source>
        <dbReference type="SAM" id="MobiDB-lite"/>
    </source>
</evidence>
<reference evidence="2" key="3">
    <citation type="submission" date="2014-05" db="EMBL/GenBank/DDBJ databases">
        <authorList>
            <person name="Wang L."/>
            <person name="Yang H."/>
            <person name="Xiang H."/>
        </authorList>
    </citation>
    <scope>NUCLEOTIDE SEQUENCE</scope>
    <source>
        <strain evidence="2">CGMCC 1.2087</strain>
        <plasmid evidence="2">pHM300</plasmid>
    </source>
</reference>
<feature type="region of interest" description="Disordered" evidence="1">
    <location>
        <begin position="1154"/>
        <end position="1192"/>
    </location>
</feature>
<organism evidence="2 4">
    <name type="scientific">Haloferax mediterranei (strain ATCC 33500 / DSM 1411 / JCM 8866 / NBRC 14739 / NCIMB 2177 / R-4)</name>
    <name type="common">Halobacterium mediterranei</name>
    <dbReference type="NCBI Taxonomy" id="523841"/>
    <lineage>
        <taxon>Archaea</taxon>
        <taxon>Methanobacteriati</taxon>
        <taxon>Methanobacteriota</taxon>
        <taxon>Stenosarchaea group</taxon>
        <taxon>Halobacteria</taxon>
        <taxon>Halobacteriales</taxon>
        <taxon>Haloferacaceae</taxon>
        <taxon>Haloferax</taxon>
    </lineage>
</organism>
<gene>
    <name evidence="2" type="ordered locus">HFX_5250</name>
    <name evidence="3" type="ORF">E6P09_18115</name>
</gene>
<feature type="region of interest" description="Disordered" evidence="1">
    <location>
        <begin position="1527"/>
        <end position="1550"/>
    </location>
</feature>
<dbReference type="KEGG" id="hme:HFX_5250"/>
<geneLocation type="plasmid" evidence="2 4">
    <name>pHM300</name>
</geneLocation>
<dbReference type="RefSeq" id="WP_014732699.1">
    <property type="nucleotide sequence ID" value="NC_017943.1"/>
</dbReference>
<name>I3RA22_HALMT</name>
<evidence type="ECO:0000313" key="3">
    <source>
        <dbReference type="EMBL" id="QCQ77232.1"/>
    </source>
</evidence>
<proteinExistence type="predicted"/>
<protein>
    <submittedName>
        <fullName evidence="2">Uncharacterized protein</fullName>
    </submittedName>
</protein>
<feature type="region of interest" description="Disordered" evidence="1">
    <location>
        <begin position="274"/>
        <end position="309"/>
    </location>
</feature>
<reference evidence="2" key="1">
    <citation type="journal article" date="2012" name="Appl. Environ. Microbiol.">
        <title>Identification of the haloarchaeal phasin (PhaP) that functions in polyhydroxyalkanoate accumulation and granule formation in Haloferax mediterranei.</title>
        <authorList>
            <person name="Cai S."/>
            <person name="Cai L."/>
            <person name="Liu H."/>
            <person name="Liu X."/>
            <person name="Han J."/>
            <person name="Zhou J."/>
            <person name="Xiang H."/>
        </authorList>
    </citation>
    <scope>NUCLEOTIDE SEQUENCE</scope>
    <source>
        <strain evidence="2">CGMCC 1.2087</strain>
    </source>
</reference>
<feature type="compositionally biased region" description="Gly residues" evidence="1">
    <location>
        <begin position="283"/>
        <end position="303"/>
    </location>
</feature>
<dbReference type="Proteomes" id="UP000299011">
    <property type="component" value="Plasmid pHME322"/>
</dbReference>
<evidence type="ECO:0000313" key="2">
    <source>
        <dbReference type="EMBL" id="AFK21082.1"/>
    </source>
</evidence>
<dbReference type="Proteomes" id="UP000006469">
    <property type="component" value="Plasmid pHM300"/>
</dbReference>
<evidence type="ECO:0000313" key="5">
    <source>
        <dbReference type="Proteomes" id="UP000299011"/>
    </source>
</evidence>
<reference evidence="3 5" key="4">
    <citation type="submission" date="2019-04" db="EMBL/GenBank/DDBJ databases">
        <title>Methylomes of two halophilic Archaea, Haloarcula marismortui and Haloferax mediterranei.</title>
        <authorList>
            <person name="DasSarma S."/>
            <person name="DasSarma P."/>
            <person name="DasSarma S."/>
            <person name="Fomenkov A."/>
            <person name="Vincze T."/>
            <person name="Anton B.P."/>
            <person name="Roberts R.J."/>
        </authorList>
    </citation>
    <scope>NUCLEOTIDE SEQUENCE [LARGE SCALE GENOMIC DNA]</scope>
    <source>
        <strain evidence="3">ATCC 33500</strain>
        <strain evidence="5">ATCC 33500 / DSM 1411 / JCM 8866 / NBRC 14739 / NCIMB 2177 / R-4</strain>
        <plasmid evidence="3 5">pHME322</plasmid>
    </source>
</reference>
<accession>I3RA22</accession>
<evidence type="ECO:0000313" key="4">
    <source>
        <dbReference type="Proteomes" id="UP000006469"/>
    </source>
</evidence>
<reference evidence="2 4" key="2">
    <citation type="journal article" date="2012" name="J. Bacteriol.">
        <title>Complete genome sequence of the metabolically versatile halophilic archaeon Haloferax mediterranei, a poly(3-hydroxybutyrate-co-3-hydroxyvalerate) producer.</title>
        <authorList>
            <person name="Han J."/>
            <person name="Zhang F."/>
            <person name="Hou J."/>
            <person name="Liu X."/>
            <person name="Li M."/>
            <person name="Liu H."/>
            <person name="Cai L."/>
            <person name="Zhang B."/>
            <person name="Chen Y."/>
            <person name="Zhou J."/>
            <person name="Hu S."/>
            <person name="Xiang H."/>
        </authorList>
    </citation>
    <scope>NUCLEOTIDE SEQUENCE [LARGE SCALE GENOMIC DNA]</scope>
    <source>
        <strain evidence="4">ATCC 33500 / DSM 1411 / JCM 8866 / NBRC 14739 / NCIMB 2177 / R-4</strain>
        <strain evidence="2">CGMCC 1.2087</strain>
        <plasmid evidence="4">pHM300</plasmid>
    </source>
</reference>
<sequence length="1858" mass="198152">MSTILIQDTLLLSPEWQPWNQMEGTGTLFEEGKLTDVEEDWGANGVTLSATLSVEQPDPIEIGGFDVSVGKPDAGAVEFDFSLTFDSEPLFAAISVILLAKGVITVKDVERTADKLGIDSNALNLQQNPEYFHDINSLGHVRAEFGLPEVHLLLPGEHLRVGRRVTQNGNTVGIEPVADDPRPTTKLVNPTVVADTKDGASISVGGPQDVTLPPLLVRGSGIALEFEEVAPDFSSTSGHPSVTEMDGYDASWQGLYVGETTVWGLDELLPFLPDELDSSNADGGSGNGGGNGSGANGGNGSNNGGSTSAGGSRLTFSEWLIDENGATGSVSFVVPPASSRDELLQLRKLTLGFDRGWVPTTLAADVALDFSTLSNDDGDDLGGLGNDGTLLLGTDLRYDPSPEAPPARFGFDFVVRGGDDDAFLHLGTGALGSAAPVVFAVMAGLTAPLDTELGVVMASMAALEARGDLETKRIAIKELSFSYAPEKRTANGTDYWARVLTVSVSTSVESQLQLDAADIDTPLGLGLNDLTLTWVLNHGELQKAGATKQPNPVAVSWELDDISVTLSANANLANVVTITDVSLRKTDEEFLIELGVEASGSGDVAIGGLPDAVVLAFDAKKPDVGDFKGVRLKQGGQPITILAPGTLYASGEMTTGKDAISQFPEPAQGTWESGMVGSLQAFVVGNGTAKKPADHRKRSSYQFTFDIDLLSAQSSGGMTTLVVTIDGTFTPGIPLGTSGAALYGLGLLYAQNAQPALPQDGDLPEWYMNESPQYTTDAPKWEPALDEWGFGASVVLGSAPDEARSWSAKAGLFLMLPGPVIMIAGKADMFSGKPSMGGGSSPPFAAVIVLDFEDDVFSIDIKADLSLPEDSDADLVELDVPVELFVDLQNAEQFYLYFGRYQPKEKRVTALALGMLDISSYLMLDGRTIAGLPMGDLPGLALALGGEARVKWGLDADVIQCYLYAEAAFHLGVSLADPPLLVGMVRIEGGLVVKVFGFGPELGVYAQLSAVAPEPFELTGEVGVDIDLPWPLSDVHTSVDFTFGPGGDLPDAPDPIEGVTAHSRYEKKAQELSENGNNDRVPVDPVFTVAFDAPVGNESGTVGSFNTGGDDTNHPVWKVVSSSEEKDENGIKKRHRVGYRYELVDVSITEVREDGSNQTLSDKPATWDPKATSGGNTEAGRNAGATSSGGMPARNALQLLDAEKSHTSKYVGTAAKLVRETEASWDPCRREKPKQSATYHAADMPTGPLDEEADELTPIDDESPPAYGRAEPQTNAGRSLQRYADFDVLPAAVHERAWSKAAAPTPAFERRRFLCVPQAVGRSDHSNRLLASLETRPCEALDVAVPENDEVTIRLLLAPNVKLTAQPMSDGEVDGEPLKAEWVEPLYSDRDPVGPSHDATREGWGIYEVTATSGIDVVRLWAVRAASGFVQESLEPFTATVLDVTADLPGQRGSSPNVEVDAMNDLYSDLLNAKYSGTAPGVLKPDTEYEISVKVKATHAEQWGESDPEFSDAAGTHSRTWTVRTEAEPRERLRATDDPDGSKDNWDVATRPRDGAPAFYRGSDVELAFRRERTLAAFEAHGTALAVRLVDEQGNDQFDAVDVTEKLASDLPPTAAEWREMLSNIGCLNIDPMELYASGEDTIESILEPGARYVASIHVVDANTKLKNVNFDDESTAPAVHSWRFTASRYLDAGEHLGAHEPVDELVASAPDEQALQSLAATKTQATGVTVDDEALDTLLHGDVGLSPRRAPDDPEVVRIWRWKPSSDTADPLALLFDGPEPLAREGYDLSVKQNGRELNGRFLTRTDRARVLFVPDAGELAANADCTVEVDHSGATERTTVAIPKRPAQLQPMGVIP</sequence>
<geneLocation type="plasmid" evidence="3 5">
    <name>pHME322</name>
</geneLocation>
<dbReference type="EMBL" id="CP001870">
    <property type="protein sequence ID" value="AFK21082.1"/>
    <property type="molecule type" value="Genomic_DNA"/>
</dbReference>
<keyword evidence="2" id="KW-0614">Plasmid</keyword>
<dbReference type="HOGENOM" id="CLU_236710_0_0_2"/>
<dbReference type="GeneID" id="40158374"/>
<dbReference type="OrthoDB" id="346141at2157"/>
<feature type="region of interest" description="Disordered" evidence="1">
    <location>
        <begin position="1226"/>
        <end position="1248"/>
    </location>
</feature>
<dbReference type="EMBL" id="CP039141">
    <property type="protein sequence ID" value="QCQ77232.1"/>
    <property type="molecule type" value="Genomic_DNA"/>
</dbReference>